<gene>
    <name evidence="1" type="ORF">LCGC14_1841570</name>
</gene>
<dbReference type="EMBL" id="LAZR01018353">
    <property type="protein sequence ID" value="KKL96730.1"/>
    <property type="molecule type" value="Genomic_DNA"/>
</dbReference>
<proteinExistence type="predicted"/>
<comment type="caution">
    <text evidence="1">The sequence shown here is derived from an EMBL/GenBank/DDBJ whole genome shotgun (WGS) entry which is preliminary data.</text>
</comment>
<reference evidence="1" key="1">
    <citation type="journal article" date="2015" name="Nature">
        <title>Complex archaea that bridge the gap between prokaryotes and eukaryotes.</title>
        <authorList>
            <person name="Spang A."/>
            <person name="Saw J.H."/>
            <person name="Jorgensen S.L."/>
            <person name="Zaremba-Niedzwiedzka K."/>
            <person name="Martijn J."/>
            <person name="Lind A.E."/>
            <person name="van Eijk R."/>
            <person name="Schleper C."/>
            <person name="Guy L."/>
            <person name="Ettema T.J."/>
        </authorList>
    </citation>
    <scope>NUCLEOTIDE SEQUENCE</scope>
</reference>
<name>A0A0F9ISL8_9ZZZZ</name>
<protein>
    <submittedName>
        <fullName evidence="1">Uncharacterized protein</fullName>
    </submittedName>
</protein>
<accession>A0A0F9ISL8</accession>
<dbReference type="AlphaFoldDB" id="A0A0F9ISL8"/>
<organism evidence="1">
    <name type="scientific">marine sediment metagenome</name>
    <dbReference type="NCBI Taxonomy" id="412755"/>
    <lineage>
        <taxon>unclassified sequences</taxon>
        <taxon>metagenomes</taxon>
        <taxon>ecological metagenomes</taxon>
    </lineage>
</organism>
<sequence>MDKIACKNCKWFEKNDADDMGVCRLNPPVKADKDNMWGFEWPVVGLEDWCGKFVFMRKKPKTI</sequence>
<evidence type="ECO:0000313" key="1">
    <source>
        <dbReference type="EMBL" id="KKL96730.1"/>
    </source>
</evidence>